<dbReference type="Proteomes" id="UP000252085">
    <property type="component" value="Unassembled WGS sequence"/>
</dbReference>
<organism evidence="2 3">
    <name type="scientific">Nostoc punctiforme NIES-2108</name>
    <dbReference type="NCBI Taxonomy" id="1356359"/>
    <lineage>
        <taxon>Bacteria</taxon>
        <taxon>Bacillati</taxon>
        <taxon>Cyanobacteriota</taxon>
        <taxon>Cyanophyceae</taxon>
        <taxon>Nostocales</taxon>
        <taxon>Nostocaceae</taxon>
        <taxon>Nostoc</taxon>
    </lineage>
</organism>
<feature type="region of interest" description="Disordered" evidence="1">
    <location>
        <begin position="610"/>
        <end position="631"/>
    </location>
</feature>
<proteinExistence type="predicted"/>
<accession>A0A367R636</accession>
<name>A0A367R636_NOSPU</name>
<dbReference type="AlphaFoldDB" id="A0A367R636"/>
<dbReference type="PANTHER" id="PTHR34400">
    <property type="match status" value="1"/>
</dbReference>
<evidence type="ECO:0000256" key="1">
    <source>
        <dbReference type="SAM" id="MobiDB-lite"/>
    </source>
</evidence>
<evidence type="ECO:0000313" key="2">
    <source>
        <dbReference type="EMBL" id="RCJ31947.1"/>
    </source>
</evidence>
<comment type="caution">
    <text evidence="2">The sequence shown here is derived from an EMBL/GenBank/DDBJ whole genome shotgun (WGS) entry which is preliminary data.</text>
</comment>
<evidence type="ECO:0000313" key="3">
    <source>
        <dbReference type="Proteomes" id="UP000252085"/>
    </source>
</evidence>
<dbReference type="EMBL" id="LXQE01000170">
    <property type="protein sequence ID" value="RCJ31947.1"/>
    <property type="molecule type" value="Genomic_DNA"/>
</dbReference>
<protein>
    <submittedName>
        <fullName evidence="2">Uncharacterized protein</fullName>
    </submittedName>
</protein>
<dbReference type="PANTHER" id="PTHR34400:SF4">
    <property type="entry name" value="MEMBRANE PROTEIN"/>
    <property type="match status" value="1"/>
</dbReference>
<gene>
    <name evidence="2" type="ORF">A6769_29475</name>
</gene>
<reference evidence="2 3" key="1">
    <citation type="submission" date="2016-04" db="EMBL/GenBank/DDBJ databases">
        <authorList>
            <person name="Evans L.H."/>
            <person name="Alamgir A."/>
            <person name="Owens N."/>
            <person name="Weber N.D."/>
            <person name="Virtaneva K."/>
            <person name="Barbian K."/>
            <person name="Babar A."/>
            <person name="Rosenke K."/>
        </authorList>
    </citation>
    <scope>NUCLEOTIDE SEQUENCE [LARGE SCALE GENOMIC DNA]</scope>
    <source>
        <strain evidence="2">NIES-2108</strain>
    </source>
</reference>
<sequence length="647" mass="72033">MSYQNNLRLVFAGDFQSDVSTVNNDVRHYDNATFEQRFQDFQMSKVFNGWWNPIGSGAFRLIKCRVKSLFLDSEIIEDSAINLAIDGSNNRVGGKMVDLDPQMQMVSGIWGLTIRLTDGQQDFLVGQFEPASFRDIMFGRRQGAGGSAGASAAFQSVLTDLHWGENLRGSRFLEALKAASVNGKLSIRLTTFGYSTKKDEERFTLGTVIGAIGPYDENEPRSFVKGRRMVPNLDSNGSPLNKINFFDGLVDEEKSSVLVDLGNALPLTFGLELQDFGDLQLAILKDENTQESQTLSINEGFVALGSLIPYRTPDWLSKTAGIWATSLLPEQRELIQNRPLALIQMLDSNKGKVLVRESIDGLLVRADRFVQRVEPTETAEIELFASRYGKPLPNALVSIALSPPNNNAGGGENDLRPPKAKSPWTDLPTDALKNLPLTLTADTAGKAKLSIETQDPGNPRGYVDGQIYTLQYSLQGQADSQKQSLDAIYVLLFDGYPIPDRPTWFEHIHPIFQQYGNLYPIMSKRLVDLGNYDSVRENRAILELAFSLDIHDPNSMPVTRDLSRAKRVTIMRWLREQYADGSYVLRLGHRQLKPSLAEAPKAIQETSIPSFALEPKAQATDAPAEDDSTPHGYQNFQIALRRIQHNS</sequence>